<name>A0A174DSD3_9CLOT</name>
<dbReference type="RefSeq" id="WP_042394102.1">
    <property type="nucleotide sequence ID" value="NZ_CYYT01000013.1"/>
</dbReference>
<dbReference type="EMBL" id="CYZV01000026">
    <property type="protein sequence ID" value="CUO47670.1"/>
    <property type="molecule type" value="Genomic_DNA"/>
</dbReference>
<evidence type="ECO:0000313" key="2">
    <source>
        <dbReference type="Proteomes" id="UP000095558"/>
    </source>
</evidence>
<accession>A0A174DSD3</accession>
<proteinExistence type="predicted"/>
<evidence type="ECO:0000313" key="1">
    <source>
        <dbReference type="EMBL" id="CUO47670.1"/>
    </source>
</evidence>
<gene>
    <name evidence="1" type="ORF">ERS852470_02460</name>
</gene>
<sequence length="212" mass="25539">MKKYDLIYYWQNYLINQENMEFKPDAYVLKVSLVNSYSRDYFCNWYSFKCIQELISFIKYVLIPSTYITKVFGKEEDTIFLDALDYYDTIELMQDSENIDKFELIADIKKDYDFIEDLKKNFTIEKLKKFLNTTNKRRHGDIGIFSKVEFFENVKEIGRDLVKEYEEDNMLEELESHMDLNKNQIIALFDGIDKNPFMLKRLGTYLSNTLLF</sequence>
<protein>
    <submittedName>
        <fullName evidence="1">Uncharacterized protein</fullName>
    </submittedName>
</protein>
<dbReference type="GeneID" id="83010514"/>
<dbReference type="Proteomes" id="UP000095558">
    <property type="component" value="Unassembled WGS sequence"/>
</dbReference>
<reference evidence="1 2" key="1">
    <citation type="submission" date="2015-09" db="EMBL/GenBank/DDBJ databases">
        <authorList>
            <consortium name="Pathogen Informatics"/>
        </authorList>
    </citation>
    <scope>NUCLEOTIDE SEQUENCE [LARGE SCALE GENOMIC DNA]</scope>
    <source>
        <strain evidence="1 2">2789STDY5834855</strain>
    </source>
</reference>
<organism evidence="1 2">
    <name type="scientific">Clostridium disporicum</name>
    <dbReference type="NCBI Taxonomy" id="84024"/>
    <lineage>
        <taxon>Bacteria</taxon>
        <taxon>Bacillati</taxon>
        <taxon>Bacillota</taxon>
        <taxon>Clostridia</taxon>
        <taxon>Eubacteriales</taxon>
        <taxon>Clostridiaceae</taxon>
        <taxon>Clostridium</taxon>
    </lineage>
</organism>
<dbReference type="OrthoDB" id="1897648at2"/>
<dbReference type="AlphaFoldDB" id="A0A174DSD3"/>